<evidence type="ECO:0000313" key="2">
    <source>
        <dbReference type="EMBL" id="SEM59460.1"/>
    </source>
</evidence>
<sequence>MAKPGTRIYSSYSHDALKLLGQMIRRARIERKLTTQDLADRAGISRGLVQRIERGDPGCAIGAVFETAAIVGVRLFDADQPTMAAHLTANAATLTLLPKSVRPSGKVKDDF</sequence>
<protein>
    <submittedName>
        <fullName evidence="2">Helix-turn-helix domain-containing protein</fullName>
    </submittedName>
</protein>
<dbReference type="SUPFAM" id="SSF47413">
    <property type="entry name" value="lambda repressor-like DNA-binding domains"/>
    <property type="match status" value="1"/>
</dbReference>
<dbReference type="EMBL" id="FOAN01000015">
    <property type="protein sequence ID" value="SEM59460.1"/>
    <property type="molecule type" value="Genomic_DNA"/>
</dbReference>
<dbReference type="OrthoDB" id="7365273at2"/>
<dbReference type="CDD" id="cd00093">
    <property type="entry name" value="HTH_XRE"/>
    <property type="match status" value="1"/>
</dbReference>
<dbReference type="STRING" id="1036779.SAMN04515666_11528"/>
<gene>
    <name evidence="2" type="ORF">SAMN04515666_11528</name>
</gene>
<dbReference type="Gene3D" id="1.10.260.40">
    <property type="entry name" value="lambda repressor-like DNA-binding domains"/>
    <property type="match status" value="1"/>
</dbReference>
<dbReference type="Pfam" id="PF13560">
    <property type="entry name" value="HTH_31"/>
    <property type="match status" value="1"/>
</dbReference>
<reference evidence="3" key="1">
    <citation type="submission" date="2016-10" db="EMBL/GenBank/DDBJ databases">
        <authorList>
            <person name="Varghese N."/>
            <person name="Submissions S."/>
        </authorList>
    </citation>
    <scope>NUCLEOTIDE SEQUENCE [LARGE SCALE GENOMIC DNA]</scope>
    <source>
        <strain evidence="3">LMG 26383,CCUG 61248,R- 45681</strain>
    </source>
</reference>
<feature type="domain" description="HTH cro/C1-type" evidence="1">
    <location>
        <begin position="24"/>
        <end position="55"/>
    </location>
</feature>
<name>A0A1H7ZM57_9HYPH</name>
<dbReference type="SMART" id="SM00530">
    <property type="entry name" value="HTH_XRE"/>
    <property type="match status" value="1"/>
</dbReference>
<dbReference type="GO" id="GO:0003677">
    <property type="term" value="F:DNA binding"/>
    <property type="evidence" value="ECO:0007669"/>
    <property type="project" value="InterPro"/>
</dbReference>
<dbReference type="AlphaFoldDB" id="A0A1H7ZM57"/>
<organism evidence="2 3">
    <name type="scientific">Bosea lupini</name>
    <dbReference type="NCBI Taxonomy" id="1036779"/>
    <lineage>
        <taxon>Bacteria</taxon>
        <taxon>Pseudomonadati</taxon>
        <taxon>Pseudomonadota</taxon>
        <taxon>Alphaproteobacteria</taxon>
        <taxon>Hyphomicrobiales</taxon>
        <taxon>Boseaceae</taxon>
        <taxon>Bosea</taxon>
    </lineage>
</organism>
<dbReference type="RefSeq" id="WP_091842617.1">
    <property type="nucleotide sequence ID" value="NZ_FOAN01000015.1"/>
</dbReference>
<evidence type="ECO:0000313" key="3">
    <source>
        <dbReference type="Proteomes" id="UP000199664"/>
    </source>
</evidence>
<keyword evidence="3" id="KW-1185">Reference proteome</keyword>
<dbReference type="InterPro" id="IPR001387">
    <property type="entry name" value="Cro/C1-type_HTH"/>
</dbReference>
<proteinExistence type="predicted"/>
<evidence type="ECO:0000259" key="1">
    <source>
        <dbReference type="PROSITE" id="PS50943"/>
    </source>
</evidence>
<dbReference type="Proteomes" id="UP000199664">
    <property type="component" value="Unassembled WGS sequence"/>
</dbReference>
<accession>A0A1H7ZM57</accession>
<dbReference type="PROSITE" id="PS50943">
    <property type="entry name" value="HTH_CROC1"/>
    <property type="match status" value="1"/>
</dbReference>
<dbReference type="InterPro" id="IPR010982">
    <property type="entry name" value="Lambda_DNA-bd_dom_sf"/>
</dbReference>